<dbReference type="InterPro" id="IPR051396">
    <property type="entry name" value="Bact_Antivir_Def_Nuclease"/>
</dbReference>
<evidence type="ECO:0000313" key="2">
    <source>
        <dbReference type="EMBL" id="GAA0716379.1"/>
    </source>
</evidence>
<dbReference type="PANTHER" id="PTHR43581:SF4">
    <property type="entry name" value="ATP_GTP PHOSPHATASE"/>
    <property type="match status" value="1"/>
</dbReference>
<dbReference type="Proteomes" id="UP001500339">
    <property type="component" value="Unassembled WGS sequence"/>
</dbReference>
<name>A0ABN1IKU4_9CLOT</name>
<accession>A0ABN1IKU4</accession>
<dbReference type="EMBL" id="BAAACF010000001">
    <property type="protein sequence ID" value="GAA0716379.1"/>
    <property type="molecule type" value="Genomic_DNA"/>
</dbReference>
<dbReference type="PANTHER" id="PTHR43581">
    <property type="entry name" value="ATP/GTP PHOSPHATASE"/>
    <property type="match status" value="1"/>
</dbReference>
<dbReference type="InterPro" id="IPR041685">
    <property type="entry name" value="AAA_GajA/Old/RecF-like"/>
</dbReference>
<evidence type="ECO:0000259" key="1">
    <source>
        <dbReference type="Pfam" id="PF13175"/>
    </source>
</evidence>
<sequence>MIIESIEIEKFRSIENLTLKLGKNLTAIAGRNATLKTTLLGIIGQPFTISMGHAMYGCKTLDGYNFKSQFNEKFKTSELHDRKGEHIWTLKLHNKGYYPDNQIKMISIPRATKKNPNGIRFWNAKSKAKGSGYIQLPVYYLSLSRLFPIGESGKTSKVNINLTEEETKLFLKYYNEILVIRNNSKSSVHMEKSSNSKIFVGVNDDSHDIFTNSAGESNVGRIILAILSFKKLKEKYKEYKGGILLIDEIDATLFGYSQKKLINFLLKVSNEYKIQVVFTTHSPLILKEVNRYQREELKNLKNSINTELISYNNTIIYLTPKYSGDGKRMIKGENIISANSLNEILNEINLEPRVVRQSINVYLEDKRAKSLLLFLLKKFLNINYENYINIIDVNLGWCNYIQLHQKKVPEFLNSIILLDYDVKEKRDAKNAVKYINDSAKNILFLPVDVEKGLFSLLKDYENYNKFEEELNGISIGYDVCFRDWTEDAYDSNEYKNWFKYMVDILNQEEILFEFWYRLNSNLAKEFINEFIRTYNVMAEKLELDYIIEFES</sequence>
<reference evidence="2 3" key="1">
    <citation type="journal article" date="2019" name="Int. J. Syst. Evol. Microbiol.">
        <title>The Global Catalogue of Microorganisms (GCM) 10K type strain sequencing project: providing services to taxonomists for standard genome sequencing and annotation.</title>
        <authorList>
            <consortium name="The Broad Institute Genomics Platform"/>
            <consortium name="The Broad Institute Genome Sequencing Center for Infectious Disease"/>
            <person name="Wu L."/>
            <person name="Ma J."/>
        </authorList>
    </citation>
    <scope>NUCLEOTIDE SEQUENCE [LARGE SCALE GENOMIC DNA]</scope>
    <source>
        <strain evidence="2 3">JCM 1405</strain>
    </source>
</reference>
<feature type="domain" description="Endonuclease GajA/Old nuclease/RecF-like AAA" evidence="1">
    <location>
        <begin position="144"/>
        <end position="285"/>
    </location>
</feature>
<keyword evidence="3" id="KW-1185">Reference proteome</keyword>
<dbReference type="SUPFAM" id="SSF52540">
    <property type="entry name" value="P-loop containing nucleoside triphosphate hydrolases"/>
    <property type="match status" value="1"/>
</dbReference>
<gene>
    <name evidence="2" type="ORF">GCM10008905_00730</name>
</gene>
<dbReference type="InterPro" id="IPR027417">
    <property type="entry name" value="P-loop_NTPase"/>
</dbReference>
<organism evidence="2 3">
    <name type="scientific">Clostridium malenominatum</name>
    <dbReference type="NCBI Taxonomy" id="1539"/>
    <lineage>
        <taxon>Bacteria</taxon>
        <taxon>Bacillati</taxon>
        <taxon>Bacillota</taxon>
        <taxon>Clostridia</taxon>
        <taxon>Eubacteriales</taxon>
        <taxon>Clostridiaceae</taxon>
        <taxon>Clostridium</taxon>
    </lineage>
</organism>
<protein>
    <submittedName>
        <fullName evidence="2">AAA family ATPase</fullName>
    </submittedName>
</protein>
<dbReference type="RefSeq" id="WP_343765241.1">
    <property type="nucleotide sequence ID" value="NZ_BAAACF010000001.1"/>
</dbReference>
<dbReference type="Gene3D" id="3.40.50.300">
    <property type="entry name" value="P-loop containing nucleotide triphosphate hydrolases"/>
    <property type="match status" value="2"/>
</dbReference>
<dbReference type="Pfam" id="PF13175">
    <property type="entry name" value="AAA_15"/>
    <property type="match status" value="1"/>
</dbReference>
<proteinExistence type="predicted"/>
<comment type="caution">
    <text evidence="2">The sequence shown here is derived from an EMBL/GenBank/DDBJ whole genome shotgun (WGS) entry which is preliminary data.</text>
</comment>
<evidence type="ECO:0000313" key="3">
    <source>
        <dbReference type="Proteomes" id="UP001500339"/>
    </source>
</evidence>